<name>A0ACC6P0Y8_9BURK</name>
<reference evidence="1" key="1">
    <citation type="submission" date="2023-10" db="EMBL/GenBank/DDBJ databases">
        <title>Amphibacter perezi, gen. nov., sp. nov. a novel taxa of the family Comamonadaceae, class Betaproteobacteria isolated from the skin microbiota of Pelophylax perezi from different populations.</title>
        <authorList>
            <person name="Costa S."/>
            <person name="Proenca D.N."/>
            <person name="Lopes I."/>
            <person name="Morais P.V."/>
        </authorList>
    </citation>
    <scope>NUCLEOTIDE SEQUENCE</scope>
    <source>
        <strain evidence="1">SL12-8</strain>
    </source>
</reference>
<organism evidence="1 2">
    <name type="scientific">Amphibiibacter pelophylacis</name>
    <dbReference type="NCBI Taxonomy" id="1799477"/>
    <lineage>
        <taxon>Bacteria</taxon>
        <taxon>Pseudomonadati</taxon>
        <taxon>Pseudomonadota</taxon>
        <taxon>Betaproteobacteria</taxon>
        <taxon>Burkholderiales</taxon>
        <taxon>Sphaerotilaceae</taxon>
        <taxon>Amphibiibacter</taxon>
    </lineage>
</organism>
<dbReference type="Proteomes" id="UP001364695">
    <property type="component" value="Unassembled WGS sequence"/>
</dbReference>
<evidence type="ECO:0000313" key="2">
    <source>
        <dbReference type="Proteomes" id="UP001364695"/>
    </source>
</evidence>
<sequence length="311" mass="34774">MNPVEKTLSYAELALNDLQSQHGPEILRSIILVAFLVAVRLIIGRLLGWNESLRIEDRRQWLVNSRNILFMLGVLGLGLIWARELESLLLSVLALGVGLIIATKELILCVSGTLVRRASNSYSVGDDIQLGTIRGRVIDVGWLATTVLEFGPGQGTHLMTGRILTFANSLVLTQTVSRENTMGSYVMHHFQMQVPYSVPPQRSLALVRALAFEQTLPYFAPAYKQWQKQKKRHFIDSPQIEPQITLQTATDLCYALHVRLVMPDSQRQEIEQHIIQGFLTQAFPDPDPLPDTLADASLSQFVAPETLDGRP</sequence>
<evidence type="ECO:0000313" key="1">
    <source>
        <dbReference type="EMBL" id="MEJ7137905.1"/>
    </source>
</evidence>
<proteinExistence type="predicted"/>
<comment type="caution">
    <text evidence="1">The sequence shown here is derived from an EMBL/GenBank/DDBJ whole genome shotgun (WGS) entry which is preliminary data.</text>
</comment>
<protein>
    <submittedName>
        <fullName evidence="1">Mechanosensitive ion channel</fullName>
    </submittedName>
</protein>
<dbReference type="EMBL" id="JAWDIE010000006">
    <property type="protein sequence ID" value="MEJ7137905.1"/>
    <property type="molecule type" value="Genomic_DNA"/>
</dbReference>
<gene>
    <name evidence="1" type="ORF">RV045_05585</name>
</gene>
<keyword evidence="2" id="KW-1185">Reference proteome</keyword>
<accession>A0ACC6P0Y8</accession>